<reference evidence="1" key="2">
    <citation type="submission" date="2023-07" db="EMBL/GenBank/DDBJ databases">
        <authorList>
            <person name="Aydin F."/>
            <person name="Tarhane S."/>
            <person name="Saticioglu I.B."/>
            <person name="Karakaya E."/>
            <person name="Abay S."/>
            <person name="Guran O."/>
            <person name="Bozkurt E."/>
            <person name="Uzum N."/>
            <person name="Olgun K."/>
            <person name="Jablonski D."/>
        </authorList>
    </citation>
    <scope>NUCLEOTIDE SEQUENCE</scope>
    <source>
        <strain evidence="1">Faydin-H75</strain>
    </source>
</reference>
<name>A0AA90PT68_9HELI</name>
<dbReference type="EMBL" id="JAUYZK010000001">
    <property type="protein sequence ID" value="MDP2538285.1"/>
    <property type="molecule type" value="Genomic_DNA"/>
</dbReference>
<proteinExistence type="predicted"/>
<gene>
    <name evidence="1" type="ORF">Q5I04_00595</name>
    <name evidence="2" type="ORF">Q5I06_00595</name>
</gene>
<dbReference type="EMBL" id="JAUPEV010000001">
    <property type="protein sequence ID" value="MDO7252418.1"/>
    <property type="molecule type" value="Genomic_DNA"/>
</dbReference>
<dbReference type="RefSeq" id="WP_305516260.1">
    <property type="nucleotide sequence ID" value="NZ_JAUPEV010000001.1"/>
</dbReference>
<keyword evidence="4" id="KW-1185">Reference proteome</keyword>
<dbReference type="Proteomes" id="UP001177258">
    <property type="component" value="Unassembled WGS sequence"/>
</dbReference>
<reference evidence="1 3" key="3">
    <citation type="journal article" date="2024" name="Syst. Appl. Microbiol.">
        <title>Helicobacter cappadocius sp. nov., from lizards: The first psychrotrophic Helicobacter species.</title>
        <authorList>
            <person name="Aydin F."/>
            <person name="Tarhane S."/>
            <person name="Karakaya E."/>
            <person name="Abay S."/>
            <person name="Kayman T."/>
            <person name="Guran O."/>
            <person name="Bozkurt E."/>
            <person name="Uzum N."/>
            <person name="Avci A."/>
            <person name="Olgun K."/>
            <person name="Jablonski D."/>
            <person name="Guran C."/>
            <person name="Burcin Saticioglu I."/>
        </authorList>
    </citation>
    <scope>NUCLEOTIDE SEQUENCE [LARGE SCALE GENOMIC DNA]</scope>
    <source>
        <strain evidence="1">Faydin-H75</strain>
        <strain evidence="3">faydin-H76</strain>
    </source>
</reference>
<dbReference type="AlphaFoldDB" id="A0AA90PT68"/>
<evidence type="ECO:0000313" key="1">
    <source>
        <dbReference type="EMBL" id="MDO7252418.1"/>
    </source>
</evidence>
<evidence type="ECO:0000313" key="4">
    <source>
        <dbReference type="Proteomes" id="UP001240777"/>
    </source>
</evidence>
<sequence>MKYSKAQGLFYALMVLLAVAYISTASLRMQGVRIDAMSNSHLKYQSSLYVQSILEMAKLCLKTLTKEQCDNDEFIFDKEYKGGYNLFDIDDGYEIHIYIQAINLRTSQVQRTLARTYLLTEKKPDL</sequence>
<organism evidence="2 3">
    <name type="scientific">Helicobacter cappadocius</name>
    <dbReference type="NCBI Taxonomy" id="3063998"/>
    <lineage>
        <taxon>Bacteria</taxon>
        <taxon>Pseudomonadati</taxon>
        <taxon>Campylobacterota</taxon>
        <taxon>Epsilonproteobacteria</taxon>
        <taxon>Campylobacterales</taxon>
        <taxon>Helicobacteraceae</taxon>
        <taxon>Helicobacter</taxon>
    </lineage>
</organism>
<evidence type="ECO:0000313" key="2">
    <source>
        <dbReference type="EMBL" id="MDP2538285.1"/>
    </source>
</evidence>
<evidence type="ECO:0000313" key="3">
    <source>
        <dbReference type="Proteomes" id="UP001177258"/>
    </source>
</evidence>
<protein>
    <submittedName>
        <fullName evidence="2">Uncharacterized protein</fullName>
    </submittedName>
</protein>
<reference evidence="2 4" key="1">
    <citation type="submission" date="2023-07" db="EMBL/GenBank/DDBJ databases">
        <title>Unpublished Manusciprt.</title>
        <authorList>
            <person name="Aydin F."/>
            <person name="Tarhane S."/>
            <person name="Saticioglu I.B."/>
            <person name="Karakaya E."/>
            <person name="Abay S."/>
            <person name="Guran O."/>
            <person name="Bozkurt E."/>
            <person name="Uzum N."/>
            <person name="Olgun K."/>
            <person name="Jablonski D."/>
        </authorList>
    </citation>
    <scope>NUCLEOTIDE SEQUENCE</scope>
    <source>
        <strain evidence="4">faydin-H75</strain>
        <strain evidence="2">Faydin-H76</strain>
    </source>
</reference>
<accession>A0AA90PT68</accession>
<dbReference type="Proteomes" id="UP001240777">
    <property type="component" value="Unassembled WGS sequence"/>
</dbReference>
<comment type="caution">
    <text evidence="2">The sequence shown here is derived from an EMBL/GenBank/DDBJ whole genome shotgun (WGS) entry which is preliminary data.</text>
</comment>